<comment type="caution">
    <text evidence="1">The sequence shown here is derived from an EMBL/GenBank/DDBJ whole genome shotgun (WGS) entry which is preliminary data.</text>
</comment>
<accession>A0ACB0IYX3</accession>
<sequence length="131" mass="14383">MAYSMSKSFCFFAILVLVASVQLITQVESVCTNVVASCLEVNCPEQCKIFGRGAKVLGSNCDFYNLCTCTFEHPAPGQPLPACDIGMGLCTDECHNECCDAKCASKYPKSGVGYCTDFHDVHYCSCLYRRR</sequence>
<dbReference type="EMBL" id="CASHSV030000013">
    <property type="protein sequence ID" value="CAJ2637833.1"/>
    <property type="molecule type" value="Genomic_DNA"/>
</dbReference>
<proteinExistence type="predicted"/>
<keyword evidence="2" id="KW-1185">Reference proteome</keyword>
<evidence type="ECO:0000313" key="1">
    <source>
        <dbReference type="EMBL" id="CAJ2637833.1"/>
    </source>
</evidence>
<evidence type="ECO:0000313" key="2">
    <source>
        <dbReference type="Proteomes" id="UP001177021"/>
    </source>
</evidence>
<reference evidence="1" key="1">
    <citation type="submission" date="2023-10" db="EMBL/GenBank/DDBJ databases">
        <authorList>
            <person name="Rodriguez Cubillos JULIANA M."/>
            <person name="De Vega J."/>
        </authorList>
    </citation>
    <scope>NUCLEOTIDE SEQUENCE</scope>
</reference>
<gene>
    <name evidence="1" type="ORF">MILVUS5_LOCUS8136</name>
</gene>
<protein>
    <submittedName>
        <fullName evidence="1">Uncharacterized protein</fullName>
    </submittedName>
</protein>
<name>A0ACB0IYX3_TRIPR</name>
<dbReference type="Proteomes" id="UP001177021">
    <property type="component" value="Unassembled WGS sequence"/>
</dbReference>
<organism evidence="1 2">
    <name type="scientific">Trifolium pratense</name>
    <name type="common">Red clover</name>
    <dbReference type="NCBI Taxonomy" id="57577"/>
    <lineage>
        <taxon>Eukaryota</taxon>
        <taxon>Viridiplantae</taxon>
        <taxon>Streptophyta</taxon>
        <taxon>Embryophyta</taxon>
        <taxon>Tracheophyta</taxon>
        <taxon>Spermatophyta</taxon>
        <taxon>Magnoliopsida</taxon>
        <taxon>eudicotyledons</taxon>
        <taxon>Gunneridae</taxon>
        <taxon>Pentapetalae</taxon>
        <taxon>rosids</taxon>
        <taxon>fabids</taxon>
        <taxon>Fabales</taxon>
        <taxon>Fabaceae</taxon>
        <taxon>Papilionoideae</taxon>
        <taxon>50 kb inversion clade</taxon>
        <taxon>NPAAA clade</taxon>
        <taxon>Hologalegina</taxon>
        <taxon>IRL clade</taxon>
        <taxon>Trifolieae</taxon>
        <taxon>Trifolium</taxon>
    </lineage>
</organism>